<proteinExistence type="predicted"/>
<dbReference type="AlphaFoldDB" id="A0A4R6GFF4"/>
<dbReference type="OrthoDB" id="8907939at2"/>
<organism evidence="1 2">
    <name type="scientific">Herminiimonas fonticola</name>
    <dbReference type="NCBI Taxonomy" id="303380"/>
    <lineage>
        <taxon>Bacteria</taxon>
        <taxon>Pseudomonadati</taxon>
        <taxon>Pseudomonadota</taxon>
        <taxon>Betaproteobacteria</taxon>
        <taxon>Burkholderiales</taxon>
        <taxon>Oxalobacteraceae</taxon>
        <taxon>Herminiimonas</taxon>
    </lineage>
</organism>
<name>A0A4R6GFF4_9BURK</name>
<dbReference type="Proteomes" id="UP000294737">
    <property type="component" value="Unassembled WGS sequence"/>
</dbReference>
<keyword evidence="2" id="KW-1185">Reference proteome</keyword>
<evidence type="ECO:0000313" key="2">
    <source>
        <dbReference type="Proteomes" id="UP000294737"/>
    </source>
</evidence>
<sequence length="119" mass="13699">MRMSDEEYFRSCVSQERHLAQLRGHHNIEEFYESAGSLWENTQVLPKWTRDWKACGPLIAEYALAISYQDLPDDPHGKAIHIGTTIVHISDHPTQDQAMRYAIVKAAIAHLEHAKHCKH</sequence>
<evidence type="ECO:0008006" key="3">
    <source>
        <dbReference type="Google" id="ProtNLM"/>
    </source>
</evidence>
<evidence type="ECO:0000313" key="1">
    <source>
        <dbReference type="EMBL" id="TDN93552.1"/>
    </source>
</evidence>
<protein>
    <recommendedName>
        <fullName evidence="3">Aminoacyl-tRNA synthetase</fullName>
    </recommendedName>
</protein>
<reference evidence="1 2" key="1">
    <citation type="submission" date="2019-03" db="EMBL/GenBank/DDBJ databases">
        <title>Genomic Encyclopedia of Type Strains, Phase IV (KMG-IV): sequencing the most valuable type-strain genomes for metagenomic binning, comparative biology and taxonomic classification.</title>
        <authorList>
            <person name="Goeker M."/>
        </authorList>
    </citation>
    <scope>NUCLEOTIDE SEQUENCE [LARGE SCALE GENOMIC DNA]</scope>
    <source>
        <strain evidence="1 2">DSM 18555</strain>
    </source>
</reference>
<dbReference type="EMBL" id="SNWF01000004">
    <property type="protein sequence ID" value="TDN93552.1"/>
    <property type="molecule type" value="Genomic_DNA"/>
</dbReference>
<gene>
    <name evidence="1" type="ORF">EV677_0081</name>
</gene>
<accession>A0A4R6GFF4</accession>
<comment type="caution">
    <text evidence="1">The sequence shown here is derived from an EMBL/GenBank/DDBJ whole genome shotgun (WGS) entry which is preliminary data.</text>
</comment>